<evidence type="ECO:0000313" key="1">
    <source>
        <dbReference type="EMBL" id="KAI4321102.1"/>
    </source>
</evidence>
<evidence type="ECO:0000313" key="2">
    <source>
        <dbReference type="Proteomes" id="UP001057402"/>
    </source>
</evidence>
<gene>
    <name evidence="1" type="ORF">MLD38_034522</name>
</gene>
<keyword evidence="2" id="KW-1185">Reference proteome</keyword>
<accession>A0ACB9MA59</accession>
<protein>
    <submittedName>
        <fullName evidence="1">Uncharacterized protein</fullName>
    </submittedName>
</protein>
<dbReference type="Proteomes" id="UP001057402">
    <property type="component" value="Chromosome 10"/>
</dbReference>
<dbReference type="EMBL" id="CM042889">
    <property type="protein sequence ID" value="KAI4321102.1"/>
    <property type="molecule type" value="Genomic_DNA"/>
</dbReference>
<comment type="caution">
    <text evidence="1">The sequence shown here is derived from an EMBL/GenBank/DDBJ whole genome shotgun (WGS) entry which is preliminary data.</text>
</comment>
<reference evidence="2" key="1">
    <citation type="journal article" date="2023" name="Front. Plant Sci.">
        <title>Chromosomal-level genome assembly of Melastoma candidum provides insights into trichome evolution.</title>
        <authorList>
            <person name="Zhong Y."/>
            <person name="Wu W."/>
            <person name="Sun C."/>
            <person name="Zou P."/>
            <person name="Liu Y."/>
            <person name="Dai S."/>
            <person name="Zhou R."/>
        </authorList>
    </citation>
    <scope>NUCLEOTIDE SEQUENCE [LARGE SCALE GENOMIC DNA]</scope>
</reference>
<organism evidence="1 2">
    <name type="scientific">Melastoma candidum</name>
    <dbReference type="NCBI Taxonomy" id="119954"/>
    <lineage>
        <taxon>Eukaryota</taxon>
        <taxon>Viridiplantae</taxon>
        <taxon>Streptophyta</taxon>
        <taxon>Embryophyta</taxon>
        <taxon>Tracheophyta</taxon>
        <taxon>Spermatophyta</taxon>
        <taxon>Magnoliopsida</taxon>
        <taxon>eudicotyledons</taxon>
        <taxon>Gunneridae</taxon>
        <taxon>Pentapetalae</taxon>
        <taxon>rosids</taxon>
        <taxon>malvids</taxon>
        <taxon>Myrtales</taxon>
        <taxon>Melastomataceae</taxon>
        <taxon>Melastomatoideae</taxon>
        <taxon>Melastomateae</taxon>
        <taxon>Melastoma</taxon>
    </lineage>
</organism>
<sequence>MVSLGGSGGEVLAAAKTYYCKICGKSFSSGRVLGGHVRGHQASAGSAARKMTSPVLAEGSESHSCLTDRAGDSGGGCHLGKSAKSSGESFGTGEQKIDSWNSENRCGQCGKGFGSRKALFGHLRIHSGSKQRVKGRSDRRDPSPVVQVSSVVILSRNSAVQEALSECEIVSPAMRRKRSLHVTCSGNEPINNAFPNFSEDENKAAVGLLMISKGVESWKYSGDVKNSSGFLQIGNGVQVLDVLHPGVGNKRRFGEVDDAAPKKLTLTGYDSFVIDSNVKGEDTECQTGSDMTSGGIELQSFVASSMVEKMRSLTVDVLEGEKLSALSSDDELGGGNGERMIPDTRCRRSVLTFKRRGYKCRSCHVTFPTHLQLGKHCMMSCCSLLNPEKTGDMKVNGEGASSPSNANCCDTGMSVDGVGGQSLSGPYWSHVHGVPLPDLNIPLEALLFE</sequence>
<proteinExistence type="predicted"/>
<name>A0ACB9MA59_9MYRT</name>